<proteinExistence type="predicted"/>
<dbReference type="AlphaFoldDB" id="A0A1Q9CX51"/>
<accession>A0A1Q9CX51</accession>
<dbReference type="Proteomes" id="UP000186817">
    <property type="component" value="Unassembled WGS sequence"/>
</dbReference>
<evidence type="ECO:0000313" key="2">
    <source>
        <dbReference type="Proteomes" id="UP000186817"/>
    </source>
</evidence>
<name>A0A1Q9CX51_SYMMI</name>
<keyword evidence="2" id="KW-1185">Reference proteome</keyword>
<gene>
    <name evidence="1" type="ORF">AK812_SmicGene31286</name>
</gene>
<dbReference type="OrthoDB" id="406291at2759"/>
<protein>
    <submittedName>
        <fullName evidence="1">Uncharacterized protein</fullName>
    </submittedName>
</protein>
<sequence>MEPDVLPVFYFNDLLLSNIGDTIGLNLFEPRYQLMCNRMASDPRFLFMPNYEDYRCAPGDVGFVVRLTGLWQQAHGSSYGVQGYAEQLVAVSCAWEEPDTHHLHYAQYWKLDETKAPLYHKETQALAHGMLQCGWTSVPEQYPKGHIRHFCNGQSEVLCGCNWPDRGWVLAFLADDDERHLKCGWTAGLPELVLPRFSGDAFLEKAVQCFPALQHGTPLQEVLEQLRSGVSEDVDAMRSLRDLQQTELGGPIVRRRLADPLLPKVLWAQLLSEARLSRVRGMPARMPTVRLEVDFVGLRPLRSDGNGGYVAAKTVEPSIVVLLSNDSNVDIRALPQDIELSAESARACLSKLQWQLNRLRLAIVHRARSKGQRPLAMLEDDVAQQMCDFVACHPVRPVTAREARA</sequence>
<comment type="caution">
    <text evidence="1">The sequence shown here is derived from an EMBL/GenBank/DDBJ whole genome shotgun (WGS) entry which is preliminary data.</text>
</comment>
<organism evidence="1 2">
    <name type="scientific">Symbiodinium microadriaticum</name>
    <name type="common">Dinoflagellate</name>
    <name type="synonym">Zooxanthella microadriatica</name>
    <dbReference type="NCBI Taxonomy" id="2951"/>
    <lineage>
        <taxon>Eukaryota</taxon>
        <taxon>Sar</taxon>
        <taxon>Alveolata</taxon>
        <taxon>Dinophyceae</taxon>
        <taxon>Suessiales</taxon>
        <taxon>Symbiodiniaceae</taxon>
        <taxon>Symbiodinium</taxon>
    </lineage>
</organism>
<reference evidence="1 2" key="1">
    <citation type="submission" date="2016-02" db="EMBL/GenBank/DDBJ databases">
        <title>Genome analysis of coral dinoflagellate symbionts highlights evolutionary adaptations to a symbiotic lifestyle.</title>
        <authorList>
            <person name="Aranda M."/>
            <person name="Li Y."/>
            <person name="Liew Y.J."/>
            <person name="Baumgarten S."/>
            <person name="Simakov O."/>
            <person name="Wilson M."/>
            <person name="Piel J."/>
            <person name="Ashoor H."/>
            <person name="Bougouffa S."/>
            <person name="Bajic V.B."/>
            <person name="Ryu T."/>
            <person name="Ravasi T."/>
            <person name="Bayer T."/>
            <person name="Micklem G."/>
            <person name="Kim H."/>
            <person name="Bhak J."/>
            <person name="Lajeunesse T.C."/>
            <person name="Voolstra C.R."/>
        </authorList>
    </citation>
    <scope>NUCLEOTIDE SEQUENCE [LARGE SCALE GENOMIC DNA]</scope>
    <source>
        <strain evidence="1 2">CCMP2467</strain>
    </source>
</reference>
<evidence type="ECO:0000313" key="1">
    <source>
        <dbReference type="EMBL" id="OLP87487.1"/>
    </source>
</evidence>
<dbReference type="EMBL" id="LSRX01000858">
    <property type="protein sequence ID" value="OLP87487.1"/>
    <property type="molecule type" value="Genomic_DNA"/>
</dbReference>